<evidence type="ECO:0000256" key="11">
    <source>
        <dbReference type="SAM" id="MobiDB-lite"/>
    </source>
</evidence>
<keyword evidence="5 10" id="KW-0378">Hydrolase</keyword>
<organism evidence="14 15">
    <name type="scientific">Moelleriella libera RCEF 2490</name>
    <dbReference type="NCBI Taxonomy" id="1081109"/>
    <lineage>
        <taxon>Eukaryota</taxon>
        <taxon>Fungi</taxon>
        <taxon>Dikarya</taxon>
        <taxon>Ascomycota</taxon>
        <taxon>Pezizomycotina</taxon>
        <taxon>Sordariomycetes</taxon>
        <taxon>Hypocreomycetidae</taxon>
        <taxon>Hypocreales</taxon>
        <taxon>Clavicipitaceae</taxon>
        <taxon>Moelleriella</taxon>
    </lineage>
</organism>
<name>A0A167ZE81_9HYPO</name>
<dbReference type="Gene3D" id="3.40.50.1700">
    <property type="entry name" value="Glycoside hydrolase family 3 C-terminal domain"/>
    <property type="match status" value="1"/>
</dbReference>
<gene>
    <name evidence="14" type="ORF">AAL_06168</name>
</gene>
<evidence type="ECO:0000259" key="13">
    <source>
        <dbReference type="SMART" id="SM01217"/>
    </source>
</evidence>
<keyword evidence="6" id="KW-0325">Glycoprotein</keyword>
<dbReference type="InterPro" id="IPR036881">
    <property type="entry name" value="Glyco_hydro_3_C_sf"/>
</dbReference>
<dbReference type="AlphaFoldDB" id="A0A167ZE81"/>
<dbReference type="EC" id="3.2.1.21" evidence="10"/>
<dbReference type="InterPro" id="IPR019800">
    <property type="entry name" value="Glyco_hydro_3_AS"/>
</dbReference>
<proteinExistence type="inferred from homology"/>
<dbReference type="SUPFAM" id="SSF52279">
    <property type="entry name" value="Beta-D-glucan exohydrolase, C-terminal domain"/>
    <property type="match status" value="1"/>
</dbReference>
<dbReference type="PROSITE" id="PS00775">
    <property type="entry name" value="GLYCOSYL_HYDROL_F3"/>
    <property type="match status" value="1"/>
</dbReference>
<dbReference type="FunFam" id="3.40.50.1700:FF:000003">
    <property type="entry name" value="Probable beta-glucosidase"/>
    <property type="match status" value="1"/>
</dbReference>
<comment type="catalytic activity">
    <reaction evidence="1 10">
        <text>Hydrolysis of terminal, non-reducing beta-D-glucosyl residues with release of beta-D-glucose.</text>
        <dbReference type="EC" id="3.2.1.21"/>
    </reaction>
</comment>
<keyword evidence="9 10" id="KW-0624">Polysaccharide degradation</keyword>
<evidence type="ECO:0000256" key="4">
    <source>
        <dbReference type="ARBA" id="ARBA00022729"/>
    </source>
</evidence>
<keyword evidence="15" id="KW-1185">Reference proteome</keyword>
<evidence type="ECO:0000313" key="14">
    <source>
        <dbReference type="EMBL" id="KZZ92542.1"/>
    </source>
</evidence>
<feature type="chain" id="PRO_5007894987" description="beta-glucosidase" evidence="12">
    <location>
        <begin position="19"/>
        <end position="1039"/>
    </location>
</feature>
<dbReference type="GO" id="GO:0008422">
    <property type="term" value="F:beta-glucosidase activity"/>
    <property type="evidence" value="ECO:0007669"/>
    <property type="project" value="UniProtKB-EC"/>
</dbReference>
<dbReference type="Pfam" id="PF01915">
    <property type="entry name" value="Glyco_hydro_3_C"/>
    <property type="match status" value="1"/>
</dbReference>
<reference evidence="14 15" key="1">
    <citation type="journal article" date="2016" name="Genome Biol. Evol.">
        <title>Divergent and convergent evolution of fungal pathogenicity.</title>
        <authorList>
            <person name="Shang Y."/>
            <person name="Xiao G."/>
            <person name="Zheng P."/>
            <person name="Cen K."/>
            <person name="Zhan S."/>
            <person name="Wang C."/>
        </authorList>
    </citation>
    <scope>NUCLEOTIDE SEQUENCE [LARGE SCALE GENOMIC DNA]</scope>
    <source>
        <strain evidence="14 15">RCEF 2490</strain>
    </source>
</reference>
<dbReference type="Proteomes" id="UP000078544">
    <property type="component" value="Unassembled WGS sequence"/>
</dbReference>
<dbReference type="InterPro" id="IPR013783">
    <property type="entry name" value="Ig-like_fold"/>
</dbReference>
<feature type="region of interest" description="Disordered" evidence="11">
    <location>
        <begin position="898"/>
        <end position="935"/>
    </location>
</feature>
<evidence type="ECO:0000256" key="12">
    <source>
        <dbReference type="SAM" id="SignalP"/>
    </source>
</evidence>
<evidence type="ECO:0000256" key="2">
    <source>
        <dbReference type="ARBA" id="ARBA00004987"/>
    </source>
</evidence>
<dbReference type="SUPFAM" id="SSF51445">
    <property type="entry name" value="(Trans)glycosidases"/>
    <property type="match status" value="1"/>
</dbReference>
<comment type="pathway">
    <text evidence="2 10">Glycan metabolism; cellulose degradation.</text>
</comment>
<protein>
    <recommendedName>
        <fullName evidence="10">beta-glucosidase</fullName>
        <ecNumber evidence="10">3.2.1.21</ecNumber>
    </recommendedName>
</protein>
<evidence type="ECO:0000256" key="8">
    <source>
        <dbReference type="ARBA" id="ARBA00023295"/>
    </source>
</evidence>
<comment type="caution">
    <text evidence="14">The sequence shown here is derived from an EMBL/GenBank/DDBJ whole genome shotgun (WGS) entry which is preliminary data.</text>
</comment>
<evidence type="ECO:0000256" key="6">
    <source>
        <dbReference type="ARBA" id="ARBA00023180"/>
    </source>
</evidence>
<dbReference type="InterPro" id="IPR050288">
    <property type="entry name" value="Cellulose_deg_GH3"/>
</dbReference>
<keyword evidence="7 10" id="KW-0119">Carbohydrate metabolism</keyword>
<dbReference type="InterPro" id="IPR017853">
    <property type="entry name" value="GH"/>
</dbReference>
<accession>A0A167ZE81</accession>
<dbReference type="Pfam" id="PF00933">
    <property type="entry name" value="Glyco_hydro_3"/>
    <property type="match status" value="2"/>
</dbReference>
<feature type="region of interest" description="Disordered" evidence="11">
    <location>
        <begin position="65"/>
        <end position="88"/>
    </location>
</feature>
<evidence type="ECO:0000256" key="1">
    <source>
        <dbReference type="ARBA" id="ARBA00000448"/>
    </source>
</evidence>
<dbReference type="OrthoDB" id="416222at2759"/>
<evidence type="ECO:0000256" key="10">
    <source>
        <dbReference type="RuleBase" id="RU361161"/>
    </source>
</evidence>
<evidence type="ECO:0000256" key="5">
    <source>
        <dbReference type="ARBA" id="ARBA00022801"/>
    </source>
</evidence>
<dbReference type="Gene3D" id="3.20.20.300">
    <property type="entry name" value="Glycoside hydrolase, family 3, N-terminal domain"/>
    <property type="match status" value="1"/>
</dbReference>
<sequence length="1039" mass="111862">MKSVSVFSGALLAAVVQASPAPQDFGYTVNATPNAHPLSPHPVLSPIGSGLIRWGNFESKWDTQASPSFYPEDPGTSHPPLREPSSTLMESKRGVLRHGAPTASSDWASAGPRKLRKRVGASRGTVMKLIARVAGAAALLKAAPIAFAAGNHGAHDGLANAQIPLQVAANNNNTQAYSPPHYPSPWMNPKAEGWEAAYAKAREFVSQMTLLEKVNLTTGTGWESDICVGNVGSLPRLKFRSLCLQDGPLGIRFSDYNSAFPAGLTAGATWSDHLWRDRGKAMGEENKAKGIDVSLGPVSGPLGRVPTGGRNAEGFGSDPYLQGRGLANTAVGIQEAGVIACAKHLIANEQGESQHGLDEGCLVSNAAAQSKHFRQVGEAIGYGYNITEALSSNIDDKTLHEEYVWPFVDAIKAGVGSIMCSYNQVNNSYACQNSKLINGIIKDELGFQGFVMSDWQAQHAGAATAVAGLDMAMPGDTLFNTGYSFWGGNLTLAVINGTVPAYRLDDMATRIMAAWFKVGNVVGQQIPTSFSSWTRDTYGFRNPWAQENWDQVNHQVDVRADHAAHIRESAAKGTVILKNTGSLPLKKPKFVAVVGEDAGPNIDGPNGCDNRGCDNGTLAMLWGSGTAEFPYLITPDSALQRQAIEDGTRYESILNNYSPVATQKLVSQPNVTSIVFVNADAGEGFINIDGNEGDRKNLTLWKSGDELIKNVSAICKNTIVVIHSVGPVLVTDWYQNPNITAIVWAGLPGQESGNSITDILYGKTSPGRSPFTWGPTLESYGVDVLYKPNNGINAPQQDFSERGFIDYRYFDKMAPGKNSSGAPIYEFGYGLSWTTFQYSNLNVQKRNVGPMTPPQGQTIAAPTLGNHSTNIQDYGFPSYIRFIRGYIYPWLNTTRSGKEASGDAHYGQNASEFLPPGATDGSPQPRLASSGQPGGNPQLWDVLYTIEATITNTGSTMSDEVPQLYVSLGGEGEPVRVLRGFDRIERIAPGQSVVFRHELNRRELSNWDTVSQNWVITKAPKKVWVGSSSRNLPLSADLN</sequence>
<dbReference type="UniPathway" id="UPA00696"/>
<dbReference type="FunFam" id="3.20.20.300:FF:000002">
    <property type="entry name" value="Probable beta-glucosidase"/>
    <property type="match status" value="1"/>
</dbReference>
<feature type="domain" description="Fibronectin type III-like" evidence="13">
    <location>
        <begin position="960"/>
        <end position="1029"/>
    </location>
</feature>
<comment type="similarity">
    <text evidence="3 10">Belongs to the glycosyl hydrolase 3 family.</text>
</comment>
<evidence type="ECO:0000256" key="9">
    <source>
        <dbReference type="ARBA" id="ARBA00023326"/>
    </source>
</evidence>
<dbReference type="InterPro" id="IPR001764">
    <property type="entry name" value="Glyco_hydro_3_N"/>
</dbReference>
<evidence type="ECO:0000256" key="7">
    <source>
        <dbReference type="ARBA" id="ARBA00023277"/>
    </source>
</evidence>
<dbReference type="InterPro" id="IPR036962">
    <property type="entry name" value="Glyco_hydro_3_N_sf"/>
</dbReference>
<dbReference type="GO" id="GO:0030245">
    <property type="term" value="P:cellulose catabolic process"/>
    <property type="evidence" value="ECO:0007669"/>
    <property type="project" value="UniProtKB-UniPathway"/>
</dbReference>
<dbReference type="Pfam" id="PF14310">
    <property type="entry name" value="Fn3-like"/>
    <property type="match status" value="1"/>
</dbReference>
<keyword evidence="8 10" id="KW-0326">Glycosidase</keyword>
<dbReference type="EMBL" id="AZGY01000015">
    <property type="protein sequence ID" value="KZZ92542.1"/>
    <property type="molecule type" value="Genomic_DNA"/>
</dbReference>
<dbReference type="SMART" id="SM01217">
    <property type="entry name" value="Fn3_like"/>
    <property type="match status" value="1"/>
</dbReference>
<dbReference type="PANTHER" id="PTHR42715">
    <property type="entry name" value="BETA-GLUCOSIDASE"/>
    <property type="match status" value="1"/>
</dbReference>
<dbReference type="STRING" id="1081109.A0A167ZE81"/>
<evidence type="ECO:0000256" key="3">
    <source>
        <dbReference type="ARBA" id="ARBA00005336"/>
    </source>
</evidence>
<keyword evidence="4 12" id="KW-0732">Signal</keyword>
<evidence type="ECO:0000313" key="15">
    <source>
        <dbReference type="Proteomes" id="UP000078544"/>
    </source>
</evidence>
<dbReference type="PRINTS" id="PR00133">
    <property type="entry name" value="GLHYDRLASE3"/>
</dbReference>
<dbReference type="Gene3D" id="2.60.40.10">
    <property type="entry name" value="Immunoglobulins"/>
    <property type="match status" value="1"/>
</dbReference>
<dbReference type="PANTHER" id="PTHR42715:SF29">
    <property type="entry name" value="BETA-GLUCOSIDASE A-RELATED"/>
    <property type="match status" value="1"/>
</dbReference>
<dbReference type="InterPro" id="IPR002772">
    <property type="entry name" value="Glyco_hydro_3_C"/>
</dbReference>
<feature type="signal peptide" evidence="12">
    <location>
        <begin position="1"/>
        <end position="18"/>
    </location>
</feature>
<dbReference type="InterPro" id="IPR026891">
    <property type="entry name" value="Fn3-like"/>
</dbReference>